<name>F6FJF7_MYCHI</name>
<evidence type="ECO:0000313" key="2">
    <source>
        <dbReference type="EMBL" id="AEG73312.1"/>
    </source>
</evidence>
<gene>
    <name evidence="2" type="ordered locus">MHF_1062</name>
</gene>
<reference evidence="2 3" key="1">
    <citation type="journal article" date="2011" name="J. Bacteriol.">
        <title>Complete genome sequences of two hemotropic Mycoplasmas, Mycoplasma haemofelis strain Ohio2 and Mycoplasma suis strain Illinois.</title>
        <authorList>
            <person name="Messick J.B."/>
            <person name="Santos A.P."/>
            <person name="Guimaraes A.M."/>
        </authorList>
    </citation>
    <scope>NUCLEOTIDE SEQUENCE [LARGE SCALE GENOMIC DNA]</scope>
    <source>
        <strain evidence="2 3">Ohio2</strain>
    </source>
</reference>
<dbReference type="EMBL" id="CP002808">
    <property type="protein sequence ID" value="AEG73312.1"/>
    <property type="molecule type" value="Genomic_DNA"/>
</dbReference>
<evidence type="ECO:0000256" key="1">
    <source>
        <dbReference type="SAM" id="MobiDB-lite"/>
    </source>
</evidence>
<feature type="region of interest" description="Disordered" evidence="1">
    <location>
        <begin position="65"/>
        <end position="137"/>
    </location>
</feature>
<sequence length="160" mass="17473">MKVKNNKIAPKDSPKTKAMQILEKTETLGNPLMKNKVEKRQVLREQKLVMQDQLKIKKAKARMILLGGSEQTETGEKGTDSEPKGGEDNAASGEGETKSDDGKGGSLGLENGSKDAENLNVHGNAYGTRDERMTQQDIETVKSTCSSLLEIQKQLDALKD</sequence>
<dbReference type="HOGENOM" id="CLU_1650263_0_0_14"/>
<accession>F6FJF7</accession>
<protein>
    <submittedName>
        <fullName evidence="2">Uncharacterized protein</fullName>
    </submittedName>
</protein>
<dbReference type="Proteomes" id="UP000007952">
    <property type="component" value="Chromosome"/>
</dbReference>
<feature type="compositionally biased region" description="Basic and acidic residues" evidence="1">
    <location>
        <begin position="74"/>
        <end position="87"/>
    </location>
</feature>
<organism evidence="2 3">
    <name type="scientific">Mycoplasma haemofelis (strain Ohio2)</name>
    <dbReference type="NCBI Taxonomy" id="859194"/>
    <lineage>
        <taxon>Bacteria</taxon>
        <taxon>Bacillati</taxon>
        <taxon>Mycoplasmatota</taxon>
        <taxon>Mollicutes</taxon>
        <taxon>Mycoplasmataceae</taxon>
        <taxon>Mycoplasma</taxon>
    </lineage>
</organism>
<reference key="2">
    <citation type="submission" date="2011-05" db="EMBL/GenBank/DDBJ databases">
        <title>The Genome of Mycoplasma haemofelis Strain Ohio2, a pathogenic hemoplasma of the cat.</title>
        <authorList>
            <person name="Santos A.P."/>
            <person name="Guimaraes A.M.S."/>
            <person name="SanMiguel P.J."/>
            <person name="Martin S.W."/>
            <person name="Messick J.B."/>
        </authorList>
    </citation>
    <scope>NUCLEOTIDE SEQUENCE</scope>
    <source>
        <strain>Ohio2</strain>
    </source>
</reference>
<dbReference type="AlphaFoldDB" id="F6FJF7"/>
<evidence type="ECO:0000313" key="3">
    <source>
        <dbReference type="Proteomes" id="UP000007952"/>
    </source>
</evidence>
<dbReference type="KEGG" id="mhf:MHF_1062"/>
<proteinExistence type="predicted"/>